<evidence type="ECO:0000259" key="2">
    <source>
        <dbReference type="Pfam" id="PF14415"/>
    </source>
</evidence>
<dbReference type="RefSeq" id="WP_165132553.1">
    <property type="nucleotide sequence ID" value="NZ_CP049250.1"/>
</dbReference>
<dbReference type="InterPro" id="IPR025538">
    <property type="entry name" value="DUF4424"/>
</dbReference>
<accession>A0A7W6LHB0</accession>
<organism evidence="3 4">
    <name type="scientific">Rhizobium rhizoryzae</name>
    <dbReference type="NCBI Taxonomy" id="451876"/>
    <lineage>
        <taxon>Bacteria</taxon>
        <taxon>Pseudomonadati</taxon>
        <taxon>Pseudomonadota</taxon>
        <taxon>Alphaproteobacteria</taxon>
        <taxon>Hyphomicrobiales</taxon>
        <taxon>Rhizobiaceae</taxon>
        <taxon>Rhizobium/Agrobacterium group</taxon>
        <taxon>Rhizobium</taxon>
    </lineage>
</organism>
<dbReference type="Proteomes" id="UP000519897">
    <property type="component" value="Unassembled WGS sequence"/>
</dbReference>
<protein>
    <recommendedName>
        <fullName evidence="2">DUF4424 domain-containing protein</fullName>
    </recommendedName>
</protein>
<feature type="signal peptide" evidence="1">
    <location>
        <begin position="1"/>
        <end position="20"/>
    </location>
</feature>
<dbReference type="EMBL" id="JACIEC010000001">
    <property type="protein sequence ID" value="MBB4142991.1"/>
    <property type="molecule type" value="Genomic_DNA"/>
</dbReference>
<evidence type="ECO:0000313" key="4">
    <source>
        <dbReference type="Proteomes" id="UP000519897"/>
    </source>
</evidence>
<comment type="caution">
    <text evidence="3">The sequence shown here is derived from an EMBL/GenBank/DDBJ whole genome shotgun (WGS) entry which is preliminary data.</text>
</comment>
<evidence type="ECO:0000256" key="1">
    <source>
        <dbReference type="SAM" id="SignalP"/>
    </source>
</evidence>
<feature type="chain" id="PRO_5031564518" description="DUF4424 domain-containing protein" evidence="1">
    <location>
        <begin position="21"/>
        <end position="335"/>
    </location>
</feature>
<dbReference type="Pfam" id="PF14415">
    <property type="entry name" value="DUF4424"/>
    <property type="match status" value="1"/>
</dbReference>
<keyword evidence="4" id="KW-1185">Reference proteome</keyword>
<gene>
    <name evidence="3" type="ORF">GGQ72_001490</name>
</gene>
<reference evidence="3 4" key="1">
    <citation type="submission" date="2020-08" db="EMBL/GenBank/DDBJ databases">
        <title>Genomic Encyclopedia of Type Strains, Phase IV (KMG-IV): sequencing the most valuable type-strain genomes for metagenomic binning, comparative biology and taxonomic classification.</title>
        <authorList>
            <person name="Goeker M."/>
        </authorList>
    </citation>
    <scope>NUCLEOTIDE SEQUENCE [LARGE SCALE GENOMIC DNA]</scope>
    <source>
        <strain evidence="3 4">DSM 29514</strain>
    </source>
</reference>
<name>A0A7W6LHB0_9HYPH</name>
<dbReference type="Gene3D" id="2.60.40.3680">
    <property type="match status" value="2"/>
</dbReference>
<feature type="domain" description="DUF4424" evidence="2">
    <location>
        <begin position="20"/>
        <end position="325"/>
    </location>
</feature>
<proteinExistence type="predicted"/>
<evidence type="ECO:0000313" key="3">
    <source>
        <dbReference type="EMBL" id="MBB4142991.1"/>
    </source>
</evidence>
<keyword evidence="1" id="KW-0732">Signal</keyword>
<sequence length="335" mass="37230">MKHLLLATVAALCLAAPALANDTMAELRTGGLAYVISTDVSMVEENLFLSMDEVRVDYVFQNSGDKDIESIIAFPMPDITARPDSNVAIPDYETDNFLGFSVTQDGKAITPQLQQRVSALSVDYTDLLKASKVPFRPYADKTLEALKALPPETLKDWESKGLVYADTFDAGQGMQTVYTPMWTLQSVYYWKTTFPAKKPVRVSHRYKPSVGGTVAISFLSEGKTNETYASYKDRYCIDDAFLKTAMKLEKASRSGGPYYTESWLSYVLKTGANWGGSISKFKLTIDKGKPDNYLSLCADGIKKTGPTTFVLEKTDFWPEKDLDILFLVSNPPLQQ</sequence>
<dbReference type="AlphaFoldDB" id="A0A7W6LHB0"/>